<organism evidence="3 4">
    <name type="scientific">Mytilus galloprovincialis</name>
    <name type="common">Mediterranean mussel</name>
    <dbReference type="NCBI Taxonomy" id="29158"/>
    <lineage>
        <taxon>Eukaryota</taxon>
        <taxon>Metazoa</taxon>
        <taxon>Spiralia</taxon>
        <taxon>Lophotrochozoa</taxon>
        <taxon>Mollusca</taxon>
        <taxon>Bivalvia</taxon>
        <taxon>Autobranchia</taxon>
        <taxon>Pteriomorphia</taxon>
        <taxon>Mytilida</taxon>
        <taxon>Mytiloidea</taxon>
        <taxon>Mytilidae</taxon>
        <taxon>Mytilinae</taxon>
        <taxon>Mytilus</taxon>
    </lineage>
</organism>
<dbReference type="AlphaFoldDB" id="A0A8B6GF03"/>
<dbReference type="OrthoDB" id="6123385at2759"/>
<proteinExistence type="predicted"/>
<feature type="compositionally biased region" description="Basic and acidic residues" evidence="1">
    <location>
        <begin position="133"/>
        <end position="161"/>
    </location>
</feature>
<keyword evidence="2" id="KW-0472">Membrane</keyword>
<gene>
    <name evidence="3" type="ORF">MGAL_10B013516</name>
</gene>
<protein>
    <submittedName>
        <fullName evidence="3">Uncharacterized protein</fullName>
    </submittedName>
</protein>
<keyword evidence="2" id="KW-1133">Transmembrane helix</keyword>
<dbReference type="EMBL" id="UYJE01008303">
    <property type="protein sequence ID" value="VDI62847.1"/>
    <property type="molecule type" value="Genomic_DNA"/>
</dbReference>
<comment type="caution">
    <text evidence="3">The sequence shown here is derived from an EMBL/GenBank/DDBJ whole genome shotgun (WGS) entry which is preliminary data.</text>
</comment>
<accession>A0A8B6GF03</accession>
<keyword evidence="2" id="KW-0812">Transmembrane</keyword>
<sequence>MLLHRNGRTGEFTDYEQFFSARKAGIFVGAALFAVAVIVVVVSSIYQAIVRRCCPSKKDNPNKIEEAVPTKAEETRRSFENPVYSQDIKEKQDINVRISTADGYLSIENHEYENATHLKKRTESDADTDIDYENLKDKKIDPPKEKKKPPKENKTTKKERANIQNDNDMNGVEETIETYDRPQAPKSIKKRTLEHVEDEDEDAPDYDIPKTFTEDDEETQDYDVPKSFTE</sequence>
<feature type="compositionally biased region" description="Acidic residues" evidence="1">
    <location>
        <begin position="196"/>
        <end position="205"/>
    </location>
</feature>
<evidence type="ECO:0000256" key="2">
    <source>
        <dbReference type="SAM" id="Phobius"/>
    </source>
</evidence>
<evidence type="ECO:0000313" key="3">
    <source>
        <dbReference type="EMBL" id="VDI62847.1"/>
    </source>
</evidence>
<evidence type="ECO:0000313" key="4">
    <source>
        <dbReference type="Proteomes" id="UP000596742"/>
    </source>
</evidence>
<keyword evidence="4" id="KW-1185">Reference proteome</keyword>
<name>A0A8B6GF03_MYTGA</name>
<dbReference type="Proteomes" id="UP000596742">
    <property type="component" value="Unassembled WGS sequence"/>
</dbReference>
<feature type="region of interest" description="Disordered" evidence="1">
    <location>
        <begin position="116"/>
        <end position="230"/>
    </location>
</feature>
<evidence type="ECO:0000256" key="1">
    <source>
        <dbReference type="SAM" id="MobiDB-lite"/>
    </source>
</evidence>
<reference evidence="3" key="1">
    <citation type="submission" date="2018-11" db="EMBL/GenBank/DDBJ databases">
        <authorList>
            <person name="Alioto T."/>
            <person name="Alioto T."/>
        </authorList>
    </citation>
    <scope>NUCLEOTIDE SEQUENCE</scope>
</reference>
<feature type="transmembrane region" description="Helical" evidence="2">
    <location>
        <begin position="24"/>
        <end position="46"/>
    </location>
</feature>